<evidence type="ECO:0000313" key="2">
    <source>
        <dbReference type="Proteomes" id="UP001226091"/>
    </source>
</evidence>
<dbReference type="Proteomes" id="UP001226091">
    <property type="component" value="Chromosome"/>
</dbReference>
<evidence type="ECO:0000313" key="1">
    <source>
        <dbReference type="EMBL" id="WHZ60086.1"/>
    </source>
</evidence>
<protein>
    <submittedName>
        <fullName evidence="1">Uncharacterized protein</fullName>
    </submittedName>
</protein>
<sequence length="153" mass="18131">MVYKDIERFHAEKRRKKEVKMEHLRNQLIECFFNIYPPDSIKSKIKASLNESSLPTFICNYKLSSSSDNLAPEEYIKVVTDNEGVYLSVDFDFHNIKRELSSSDLVENFTQYKKIRKRLGSDFQFNVEGRTEEGTIEIVFCKNYKPFISRFFN</sequence>
<reference evidence="2" key="1">
    <citation type="journal article" date="2025" name="Aquaculture">
        <title>Assessment of the bioflocculant production and safety properties of Metabacillus hrfriensis sp. nov. based on phenotypic and whole-genome sequencing analysis.</title>
        <authorList>
            <person name="Zhang R."/>
            <person name="Zhao Z."/>
            <person name="Luo L."/>
            <person name="Wang S."/>
            <person name="Guo K."/>
            <person name="Xu W."/>
        </authorList>
    </citation>
    <scope>NUCLEOTIDE SEQUENCE [LARGE SCALE GENOMIC DNA]</scope>
    <source>
        <strain evidence="2">CT-WN-B3</strain>
    </source>
</reference>
<accession>A0ACD4RHY2</accession>
<gene>
    <name evidence="1" type="ORF">QLQ22_12455</name>
</gene>
<dbReference type="EMBL" id="CP126116">
    <property type="protein sequence ID" value="WHZ60086.1"/>
    <property type="molecule type" value="Genomic_DNA"/>
</dbReference>
<organism evidence="1 2">
    <name type="scientific">Metabacillus hrfriensis</name>
    <dbReference type="NCBI Taxonomy" id="3048891"/>
    <lineage>
        <taxon>Bacteria</taxon>
        <taxon>Bacillati</taxon>
        <taxon>Bacillota</taxon>
        <taxon>Bacilli</taxon>
        <taxon>Bacillales</taxon>
        <taxon>Bacillaceae</taxon>
        <taxon>Metabacillus</taxon>
    </lineage>
</organism>
<proteinExistence type="predicted"/>
<keyword evidence="2" id="KW-1185">Reference proteome</keyword>
<name>A0ACD4RHY2_9BACI</name>